<dbReference type="Gene3D" id="1.10.510.10">
    <property type="entry name" value="Transferase(Phosphotransferase) domain 1"/>
    <property type="match status" value="1"/>
</dbReference>
<protein>
    <recommendedName>
        <fullName evidence="3">Protein kinase domain-containing protein</fullName>
    </recommendedName>
</protein>
<dbReference type="Proteomes" id="UP000298061">
    <property type="component" value="Unassembled WGS sequence"/>
</dbReference>
<reference evidence="1 2" key="1">
    <citation type="submission" date="2019-02" db="EMBL/GenBank/DDBJ databases">
        <title>Genome sequencing of the rare red list fungi Hericium alpestre (H. flagellum).</title>
        <authorList>
            <person name="Buettner E."/>
            <person name="Kellner H."/>
        </authorList>
    </citation>
    <scope>NUCLEOTIDE SEQUENCE [LARGE SCALE GENOMIC DNA]</scope>
    <source>
        <strain evidence="1 2">DSM 108284</strain>
    </source>
</reference>
<organism evidence="1 2">
    <name type="scientific">Hericium alpestre</name>
    <dbReference type="NCBI Taxonomy" id="135208"/>
    <lineage>
        <taxon>Eukaryota</taxon>
        <taxon>Fungi</taxon>
        <taxon>Dikarya</taxon>
        <taxon>Basidiomycota</taxon>
        <taxon>Agaricomycotina</taxon>
        <taxon>Agaricomycetes</taxon>
        <taxon>Russulales</taxon>
        <taxon>Hericiaceae</taxon>
        <taxon>Hericium</taxon>
    </lineage>
</organism>
<evidence type="ECO:0000313" key="2">
    <source>
        <dbReference type="Proteomes" id="UP000298061"/>
    </source>
</evidence>
<dbReference type="InterPro" id="IPR011009">
    <property type="entry name" value="Kinase-like_dom_sf"/>
</dbReference>
<evidence type="ECO:0008006" key="3">
    <source>
        <dbReference type="Google" id="ProtNLM"/>
    </source>
</evidence>
<dbReference type="OrthoDB" id="5979581at2759"/>
<name>A0A4Y9ZH21_9AGAM</name>
<dbReference type="STRING" id="135208.A0A4Y9ZH21"/>
<dbReference type="Gene3D" id="3.30.200.20">
    <property type="entry name" value="Phosphorylase Kinase, domain 1"/>
    <property type="match status" value="1"/>
</dbReference>
<dbReference type="SUPFAM" id="SSF56112">
    <property type="entry name" value="Protein kinase-like (PK-like)"/>
    <property type="match status" value="1"/>
</dbReference>
<gene>
    <name evidence="1" type="ORF">EWM64_g9976</name>
</gene>
<dbReference type="EMBL" id="SFCI01002347">
    <property type="protein sequence ID" value="TFY74035.1"/>
    <property type="molecule type" value="Genomic_DNA"/>
</dbReference>
<proteinExistence type="predicted"/>
<evidence type="ECO:0000313" key="1">
    <source>
        <dbReference type="EMBL" id="TFY74035.1"/>
    </source>
</evidence>
<sequence>MNAPTLASILLRKDILTLDGTLRHSAGELQEREFLKKIAACENTESLPVLRDDFVLSGPRGDHLCFVMDFLSTDVSSLRRQSPTRALPVHLQLHELDIVHLDINGDNVLFGGVNDDARARLGHLAQRALSIVLPPPLAMASHSGW</sequence>
<accession>A0A4Y9ZH21</accession>
<dbReference type="AlphaFoldDB" id="A0A4Y9ZH21"/>
<keyword evidence="2" id="KW-1185">Reference proteome</keyword>
<comment type="caution">
    <text evidence="1">The sequence shown here is derived from an EMBL/GenBank/DDBJ whole genome shotgun (WGS) entry which is preliminary data.</text>
</comment>